<dbReference type="Gene3D" id="1.10.10.10">
    <property type="entry name" value="Winged helix-like DNA-binding domain superfamily/Winged helix DNA-binding domain"/>
    <property type="match status" value="1"/>
</dbReference>
<dbReference type="CDD" id="cd08028">
    <property type="entry name" value="LARP_3"/>
    <property type="match status" value="1"/>
</dbReference>
<dbReference type="InterPro" id="IPR036388">
    <property type="entry name" value="WH-like_DNA-bd_sf"/>
</dbReference>
<evidence type="ECO:0000259" key="8">
    <source>
        <dbReference type="PROSITE" id="PS51939"/>
    </source>
</evidence>
<protein>
    <submittedName>
        <fullName evidence="9">Putative lupus la protein</fullName>
    </submittedName>
</protein>
<feature type="compositionally biased region" description="Basic and acidic residues" evidence="5">
    <location>
        <begin position="1"/>
        <end position="12"/>
    </location>
</feature>
<dbReference type="SUPFAM" id="SSF46785">
    <property type="entry name" value="Winged helix' DNA-binding domain"/>
    <property type="match status" value="1"/>
</dbReference>
<keyword evidence="2 4" id="KW-0694">RNA-binding</keyword>
<comment type="subcellular location">
    <subcellularLocation>
        <location evidence="1">Nucleus</location>
    </subcellularLocation>
</comment>
<dbReference type="GO" id="GO:0010494">
    <property type="term" value="C:cytoplasmic stress granule"/>
    <property type="evidence" value="ECO:0007669"/>
    <property type="project" value="TreeGrafter"/>
</dbReference>
<organism evidence="9">
    <name type="scientific">Corethrella appendiculata</name>
    <dbReference type="NCBI Taxonomy" id="1370023"/>
    <lineage>
        <taxon>Eukaryota</taxon>
        <taxon>Metazoa</taxon>
        <taxon>Ecdysozoa</taxon>
        <taxon>Arthropoda</taxon>
        <taxon>Hexapoda</taxon>
        <taxon>Insecta</taxon>
        <taxon>Pterygota</taxon>
        <taxon>Neoptera</taxon>
        <taxon>Endopterygota</taxon>
        <taxon>Diptera</taxon>
        <taxon>Nematocera</taxon>
        <taxon>Culicoidea</taxon>
        <taxon>Chaoboridae</taxon>
        <taxon>Corethrella</taxon>
    </lineage>
</organism>
<dbReference type="InterPro" id="IPR002344">
    <property type="entry name" value="Lupus_La"/>
</dbReference>
<feature type="non-terminal residue" evidence="9">
    <location>
        <position position="1"/>
    </location>
</feature>
<dbReference type="InterPro" id="IPR006630">
    <property type="entry name" value="La_HTH"/>
</dbReference>
<dbReference type="GO" id="GO:0005634">
    <property type="term" value="C:nucleus"/>
    <property type="evidence" value="ECO:0007669"/>
    <property type="project" value="UniProtKB-SubCell"/>
</dbReference>
<dbReference type="Gene3D" id="3.30.70.330">
    <property type="match status" value="2"/>
</dbReference>
<dbReference type="PANTHER" id="PTHR22792:SF166">
    <property type="entry name" value="LUPUS LA PROTEIN HOMOLOG"/>
    <property type="match status" value="1"/>
</dbReference>
<dbReference type="InterPro" id="IPR036390">
    <property type="entry name" value="WH_DNA-bd_sf"/>
</dbReference>
<feature type="compositionally biased region" description="Low complexity" evidence="5">
    <location>
        <begin position="13"/>
        <end position="31"/>
    </location>
</feature>
<accession>U5EWY9</accession>
<dbReference type="InterPro" id="IPR000504">
    <property type="entry name" value="RRM_dom"/>
</dbReference>
<dbReference type="EMBL" id="GANO01001206">
    <property type="protein sequence ID" value="JAB58665.1"/>
    <property type="molecule type" value="mRNA"/>
</dbReference>
<dbReference type="PROSITE" id="PS50102">
    <property type="entry name" value="RRM"/>
    <property type="match status" value="1"/>
</dbReference>
<evidence type="ECO:0000256" key="3">
    <source>
        <dbReference type="ARBA" id="ARBA00023242"/>
    </source>
</evidence>
<name>U5EWY9_9DIPT</name>
<dbReference type="InterPro" id="IPR014886">
    <property type="entry name" value="La_xRRM"/>
</dbReference>
<evidence type="ECO:0000256" key="4">
    <source>
        <dbReference type="PROSITE-ProRule" id="PRU00332"/>
    </source>
</evidence>
<feature type="compositionally biased region" description="Basic and acidic residues" evidence="5">
    <location>
        <begin position="238"/>
        <end position="248"/>
    </location>
</feature>
<feature type="compositionally biased region" description="Basic residues" evidence="5">
    <location>
        <begin position="348"/>
        <end position="376"/>
    </location>
</feature>
<feature type="region of interest" description="Disordered" evidence="5">
    <location>
        <begin position="228"/>
        <end position="248"/>
    </location>
</feature>
<keyword evidence="3" id="KW-0539">Nucleus</keyword>
<evidence type="ECO:0000259" key="7">
    <source>
        <dbReference type="PROSITE" id="PS50961"/>
    </source>
</evidence>
<dbReference type="InterPro" id="IPR035979">
    <property type="entry name" value="RBD_domain_sf"/>
</dbReference>
<dbReference type="PROSITE" id="PS50961">
    <property type="entry name" value="HTH_LA"/>
    <property type="match status" value="1"/>
</dbReference>
<dbReference type="AlphaFoldDB" id="U5EWY9"/>
<evidence type="ECO:0000259" key="6">
    <source>
        <dbReference type="PROSITE" id="PS50102"/>
    </source>
</evidence>
<dbReference type="CDD" id="cd12291">
    <property type="entry name" value="RRM1_La"/>
    <property type="match status" value="1"/>
</dbReference>
<proteinExistence type="evidence at transcript level"/>
<reference evidence="9" key="1">
    <citation type="journal article" date="2014" name="Insect Biochem. Mol. Biol.">
        <title>An insight into the sialome of the frog biting fly, Corethrella appendiculata.</title>
        <authorList>
            <person name="Ribeiro J.M.C."/>
            <person name="Chagas A.C."/>
            <person name="Pham V.M."/>
            <person name="Lounibos L.P."/>
            <person name="Calvo E."/>
        </authorList>
    </citation>
    <scope>NUCLEOTIDE SEQUENCE</scope>
    <source>
        <tissue evidence="9">Salivary glands</tissue>
    </source>
</reference>
<feature type="compositionally biased region" description="Basic residues" evidence="5">
    <location>
        <begin position="228"/>
        <end position="237"/>
    </location>
</feature>
<dbReference type="SMART" id="SM00715">
    <property type="entry name" value="LA"/>
    <property type="match status" value="1"/>
</dbReference>
<dbReference type="GO" id="GO:0003729">
    <property type="term" value="F:mRNA binding"/>
    <property type="evidence" value="ECO:0007669"/>
    <property type="project" value="TreeGrafter"/>
</dbReference>
<evidence type="ECO:0000256" key="2">
    <source>
        <dbReference type="ARBA" id="ARBA00022884"/>
    </source>
</evidence>
<dbReference type="SMART" id="SM00360">
    <property type="entry name" value="RRM"/>
    <property type="match status" value="2"/>
</dbReference>
<dbReference type="PRINTS" id="PR00302">
    <property type="entry name" value="LUPUSLA"/>
</dbReference>
<feature type="domain" description="RRM" evidence="6">
    <location>
        <begin position="138"/>
        <end position="234"/>
    </location>
</feature>
<feature type="region of interest" description="Disordered" evidence="5">
    <location>
        <begin position="346"/>
        <end position="395"/>
    </location>
</feature>
<dbReference type="CDD" id="cd12541">
    <property type="entry name" value="RRM2_La"/>
    <property type="match status" value="1"/>
</dbReference>
<sequence>TEVKSNDVEVKEAPTANPVEETTEAAAAEENGNNKEMSSLDAAIIRQLEYYFGDSNLARDKFLQEQITKDEGWVPLTTLLTFKRLQALSEDPKVIVDAIEKSDEGLIEISEDRSKLRRHPERPLQEQNEETRKEIYRRTVYLKGFPLQETEMSHLIDYFAPYEKVLNIVMRKYHDKVEKKYCFKGSVFVTFATREQAEEFLKKEKLEYKEKELIRKWQDDYFEEKKAKLNKHKKNKQNQKEEEKDDISHLPKGSVLHLDGFGSDTTRESIKEALDAIDSSLEIAYVDFQKTDKAGYVRFNTENAAKTIFDKLTDGKLTIDNVEITGRVLADDEEIEFLRKVVRDQKAKRGANKNKGGHKGRGHGHGKHNNNRKRKADHGESESDGPTPAKVDAKE</sequence>
<dbReference type="InterPro" id="IPR045180">
    <property type="entry name" value="La_dom_prot"/>
</dbReference>
<dbReference type="PANTHER" id="PTHR22792">
    <property type="entry name" value="LUPUS LA PROTEIN-RELATED"/>
    <property type="match status" value="1"/>
</dbReference>
<dbReference type="SUPFAM" id="SSF54928">
    <property type="entry name" value="RNA-binding domain, RBD"/>
    <property type="match status" value="2"/>
</dbReference>
<dbReference type="GO" id="GO:1990904">
    <property type="term" value="C:ribonucleoprotein complex"/>
    <property type="evidence" value="ECO:0007669"/>
    <property type="project" value="UniProtKB-UniRule"/>
</dbReference>
<feature type="domain" description="XRRM" evidence="8">
    <location>
        <begin position="249"/>
        <end position="370"/>
    </location>
</feature>
<evidence type="ECO:0000313" key="9">
    <source>
        <dbReference type="EMBL" id="JAB58665.1"/>
    </source>
</evidence>
<dbReference type="GO" id="GO:0045727">
    <property type="term" value="P:positive regulation of translation"/>
    <property type="evidence" value="ECO:0007669"/>
    <property type="project" value="TreeGrafter"/>
</dbReference>
<dbReference type="PROSITE" id="PS51939">
    <property type="entry name" value="XRRM"/>
    <property type="match status" value="1"/>
</dbReference>
<dbReference type="GO" id="GO:0005829">
    <property type="term" value="C:cytosol"/>
    <property type="evidence" value="ECO:0007669"/>
    <property type="project" value="TreeGrafter"/>
</dbReference>
<dbReference type="Pfam" id="PF08777">
    <property type="entry name" value="RRM_3"/>
    <property type="match status" value="1"/>
</dbReference>
<evidence type="ECO:0000256" key="5">
    <source>
        <dbReference type="SAM" id="MobiDB-lite"/>
    </source>
</evidence>
<dbReference type="Pfam" id="PF05383">
    <property type="entry name" value="La"/>
    <property type="match status" value="1"/>
</dbReference>
<evidence type="ECO:0000256" key="1">
    <source>
        <dbReference type="ARBA" id="ARBA00004123"/>
    </source>
</evidence>
<dbReference type="InterPro" id="IPR012677">
    <property type="entry name" value="Nucleotide-bd_a/b_plait_sf"/>
</dbReference>
<dbReference type="GO" id="GO:0008033">
    <property type="term" value="P:tRNA processing"/>
    <property type="evidence" value="ECO:0007669"/>
    <property type="project" value="TreeGrafter"/>
</dbReference>
<feature type="region of interest" description="Disordered" evidence="5">
    <location>
        <begin position="1"/>
        <end position="36"/>
    </location>
</feature>
<feature type="domain" description="HTH La-type RNA-binding" evidence="7">
    <location>
        <begin position="34"/>
        <end position="126"/>
    </location>
</feature>